<evidence type="ECO:0000313" key="1">
    <source>
        <dbReference type="EMBL" id="DAG05771.1"/>
    </source>
</evidence>
<sequence length="806" mass="93104">MIIYELEFENHVKLGNFKIQLDNPIISIVGKNGSGKSFLLSELHPYPSSNRYSSAYSIIKGVTGYKRITYKDNDIFYEIIHEYTPNNREGHSAKSYFNIIKNGTTEELNPTGNGNFFKELVKKYLKFDHKTFSSSHISFKTNGLTESSAKNRRELLSDIVETKEVENMTKNCIIEYRTVNNMLNKIKDGRSGDISGTVDELKHKLKELDIEESANNFKMDAMKLSIEEDKKTLAQYDNLKEDNIDNINACLDALSMFSDNETIINRYNIKIENENTINRLFNDITSRKDKYYKEVSLYQTKLNKEEWTSKCDITRLEASNKRSKLSLYVNPKYMENLSIELIEPLKAIIDAINRVKNCSYNYASKNVVDIMKEQEEEKHVLEHFIAEYNKKYNNSEGGKEYEVEPCPSNCELYQRYVTDAKWVKENANSFKMSEENLAIINNDIEILKPLKLLFNQLHIIDKYTNKTMVDLHLNKDESFFLNSLTDGEYIMSVYTLKANIEDLINNIISLESSTKDYEIKLDSIKHINLDVENPDVLLEEIDKLEKDLKAIKTHNIEFNINPYLLNTKYAYMTKNALKQHYNALKEANMNYNKLTLRISSDEMSIKTLEKRNYAIITERVNIQRIIEDKIKVEQEYNSLDKDRVALSRVRVIMEKEIPLIMLNNVLSFIEKQTNILLDENNIPINIEITVDDINIMISASVNDIEIADISQLSSGELCLVSLIMNACVLTLSGYKVFCLDEIDANLDIINRKKFNQIIDSLLATLEIDQIICISHSIESASDTAHRIVIGDIDGISLNNARTEYKI</sequence>
<dbReference type="PANTHER" id="PTHR32114:SF2">
    <property type="entry name" value="ABC TRANSPORTER ABCH.3"/>
    <property type="match status" value="1"/>
</dbReference>
<dbReference type="EMBL" id="BK016265">
    <property type="protein sequence ID" value="DAG05771.1"/>
    <property type="molecule type" value="Genomic_DNA"/>
</dbReference>
<proteinExistence type="predicted"/>
<dbReference type="SUPFAM" id="SSF52540">
    <property type="entry name" value="P-loop containing nucleoside triphosphate hydrolases"/>
    <property type="match status" value="1"/>
</dbReference>
<reference evidence="1" key="1">
    <citation type="journal article" date="2021" name="Proc. Natl. Acad. Sci. U.S.A.">
        <title>A Catalog of Tens of Thousands of Viruses from Human Metagenomes Reveals Hidden Associations with Chronic Diseases.</title>
        <authorList>
            <person name="Tisza M.J."/>
            <person name="Buck C.B."/>
        </authorList>
    </citation>
    <scope>NUCLEOTIDE SEQUENCE</scope>
    <source>
        <strain evidence="1">CtkfK18</strain>
    </source>
</reference>
<accession>A0A8S5VGL8</accession>
<dbReference type="Gene3D" id="3.40.50.300">
    <property type="entry name" value="P-loop containing nucleotide triphosphate hydrolases"/>
    <property type="match status" value="2"/>
</dbReference>
<dbReference type="PANTHER" id="PTHR32114">
    <property type="entry name" value="ABC TRANSPORTER ABCH.3"/>
    <property type="match status" value="1"/>
</dbReference>
<name>A0A8S5VGL8_9CAUD</name>
<dbReference type="CDD" id="cd00267">
    <property type="entry name" value="ABC_ATPase"/>
    <property type="match status" value="1"/>
</dbReference>
<dbReference type="InterPro" id="IPR027417">
    <property type="entry name" value="P-loop_NTPase"/>
</dbReference>
<organism evidence="1">
    <name type="scientific">Myoviridae sp. ctkfK18</name>
    <dbReference type="NCBI Taxonomy" id="2825165"/>
    <lineage>
        <taxon>Viruses</taxon>
        <taxon>Duplodnaviria</taxon>
        <taxon>Heunggongvirae</taxon>
        <taxon>Uroviricota</taxon>
        <taxon>Caudoviricetes</taxon>
    </lineage>
</organism>
<protein>
    <submittedName>
        <fullName evidence="1">ATPase</fullName>
    </submittedName>
</protein>